<dbReference type="RefSeq" id="WP_183332021.1">
    <property type="nucleotide sequence ID" value="NZ_JACHZF010000015.1"/>
</dbReference>
<accession>A0A7W5K3R2</accession>
<dbReference type="Pfam" id="PF20129">
    <property type="entry name" value="DUF6519"/>
    <property type="match status" value="1"/>
</dbReference>
<keyword evidence="2" id="KW-1185">Reference proteome</keyword>
<organism evidence="1 2">
    <name type="scientific">Halomonas campaniensis</name>
    <dbReference type="NCBI Taxonomy" id="213554"/>
    <lineage>
        <taxon>Bacteria</taxon>
        <taxon>Pseudomonadati</taxon>
        <taxon>Pseudomonadota</taxon>
        <taxon>Gammaproteobacteria</taxon>
        <taxon>Oceanospirillales</taxon>
        <taxon>Halomonadaceae</taxon>
        <taxon>Halomonas</taxon>
    </lineage>
</organism>
<protein>
    <submittedName>
        <fullName evidence="1">Uncharacterized protein</fullName>
    </submittedName>
</protein>
<dbReference type="Proteomes" id="UP000553442">
    <property type="component" value="Unassembled WGS sequence"/>
</dbReference>
<gene>
    <name evidence="1" type="ORF">BDK63_002293</name>
</gene>
<dbReference type="InterPro" id="IPR045392">
    <property type="entry name" value="DUF6519"/>
</dbReference>
<name>A0A7W5K3R2_9GAMM</name>
<evidence type="ECO:0000313" key="1">
    <source>
        <dbReference type="EMBL" id="MBB3331410.1"/>
    </source>
</evidence>
<dbReference type="AlphaFoldDB" id="A0A7W5K3R2"/>
<dbReference type="EMBL" id="JACHZF010000015">
    <property type="protein sequence ID" value="MBB3331410.1"/>
    <property type="molecule type" value="Genomic_DNA"/>
</dbReference>
<evidence type="ECO:0000313" key="2">
    <source>
        <dbReference type="Proteomes" id="UP000553442"/>
    </source>
</evidence>
<proteinExistence type="predicted"/>
<sequence>MKTQISRYRRESDHRYDAVHQQQGRVLTDADWNALVDALRRTLVEGSRQALGSGMPANGGLLDIDQDGRPALRWGRVVVDGRLGEWVATPGADEDTDPLSVQADLPGLAPPAGDHVLYVDLWEREITALEDPSLADPALNGADTCTRTRTMVQLKWAPLDDDPFEEAAGLPACGDASLTLQEREEATLVDDPCEPQLEVFHPGIGDALFRLEVHHHPGPGGDGELVLKWSRENGAEAEARDALSPGFVSPDRVYEPFGPDSDSHLGIHRHDSAGIPRRGTLVAGRAPHEEEDPELRWLRRWDGYCHLTRSGGAWEWQEGWHRGTALQRHDSEEQARQAGSAEVHLTDDRLLLMLDRYSLELELGERRFISGDYWLATLREAAEEAARIELASATPLGIRHHYLRLYRVVDGEPQPLDDATRRRFQYLDLASLLADRIGYDAGLAPERWKALLAPGEGEPPENVQQALDALLVHLNSEAVTHHFGKCDRKPSVRSLLAEAGLGHWRERRQPLGILLNDLFCRLDARTLPYRARTSSTALPQSLDDVVLDRTRGGKIEGDLHVTQAVSVDGPMKVAGEIRSDKGVTAPRVHGEAVVAEKSFVHPPGAKKGLVLTAKDQRGNAVWAEPPAQAGEGLWERDEAGFLVPRDKVEGVRAVPELATGEHRGGWVTGVAWQPWEPDGKRYPLDVEEGRFDLFDILKKPPAWPLPERIVKEAREVLLHVSAAAVPAGQGRERQERLGELTLTFVTSFGREDAPPFKKHLYLAFGAGISSASDNIWLPVVGKGQVSLRAELEGGAPEEFIETFKLIGRAFVTGYR</sequence>
<reference evidence="1 2" key="1">
    <citation type="submission" date="2020-08" db="EMBL/GenBank/DDBJ databases">
        <title>Genomic Encyclopedia of Archaeal and Bacterial Type Strains, Phase II (KMG-II): from individual species to whole genera.</title>
        <authorList>
            <person name="Goeker M."/>
        </authorList>
    </citation>
    <scope>NUCLEOTIDE SEQUENCE [LARGE SCALE GENOMIC DNA]</scope>
    <source>
        <strain evidence="1 2">5AG</strain>
    </source>
</reference>
<comment type="caution">
    <text evidence="1">The sequence shown here is derived from an EMBL/GenBank/DDBJ whole genome shotgun (WGS) entry which is preliminary data.</text>
</comment>